<protein>
    <submittedName>
        <fullName evidence="2">Uncharacterized protein</fullName>
    </submittedName>
</protein>
<evidence type="ECO:0000313" key="3">
    <source>
        <dbReference type="Proteomes" id="UP001066276"/>
    </source>
</evidence>
<gene>
    <name evidence="2" type="ORF">NDU88_000203</name>
</gene>
<proteinExistence type="predicted"/>
<feature type="compositionally biased region" description="Basic and acidic residues" evidence="1">
    <location>
        <begin position="54"/>
        <end position="70"/>
    </location>
</feature>
<sequence length="186" mass="20995">MLYHGGHRRDIINESPKTYSIKGGARRLVRWDENSYKDGIRQRWGARQQFNQEQRGRTAKEDGIQEERGRTMWQKEQQPRRRNARLPATLQEKRGRLRLPASKEELGDWCAGTKTAIKTAYGREGEHGSGLTRSSAGGRDGERRRNPGGERSDNVAETAAAQEAQREATSHASGEAWQTQVRPGTG</sequence>
<reference evidence="2" key="1">
    <citation type="journal article" date="2022" name="bioRxiv">
        <title>Sequencing and chromosome-scale assembly of the giantPleurodeles waltlgenome.</title>
        <authorList>
            <person name="Brown T."/>
            <person name="Elewa A."/>
            <person name="Iarovenko S."/>
            <person name="Subramanian E."/>
            <person name="Araus A.J."/>
            <person name="Petzold A."/>
            <person name="Susuki M."/>
            <person name="Suzuki K.-i.T."/>
            <person name="Hayashi T."/>
            <person name="Toyoda A."/>
            <person name="Oliveira C."/>
            <person name="Osipova E."/>
            <person name="Leigh N.D."/>
            <person name="Simon A."/>
            <person name="Yun M.H."/>
        </authorList>
    </citation>
    <scope>NUCLEOTIDE SEQUENCE</scope>
    <source>
        <strain evidence="2">20211129_DDA</strain>
        <tissue evidence="2">Liver</tissue>
    </source>
</reference>
<name>A0AAV7KLN3_PLEWA</name>
<evidence type="ECO:0000313" key="2">
    <source>
        <dbReference type="EMBL" id="KAJ1079981.1"/>
    </source>
</evidence>
<dbReference type="Proteomes" id="UP001066276">
    <property type="component" value="Chromosome 12"/>
</dbReference>
<organism evidence="2 3">
    <name type="scientific">Pleurodeles waltl</name>
    <name type="common">Iberian ribbed newt</name>
    <dbReference type="NCBI Taxonomy" id="8319"/>
    <lineage>
        <taxon>Eukaryota</taxon>
        <taxon>Metazoa</taxon>
        <taxon>Chordata</taxon>
        <taxon>Craniata</taxon>
        <taxon>Vertebrata</taxon>
        <taxon>Euteleostomi</taxon>
        <taxon>Amphibia</taxon>
        <taxon>Batrachia</taxon>
        <taxon>Caudata</taxon>
        <taxon>Salamandroidea</taxon>
        <taxon>Salamandridae</taxon>
        <taxon>Pleurodelinae</taxon>
        <taxon>Pleurodeles</taxon>
    </lineage>
</organism>
<feature type="compositionally biased region" description="Polar residues" evidence="1">
    <location>
        <begin position="170"/>
        <end position="186"/>
    </location>
</feature>
<feature type="compositionally biased region" description="Basic and acidic residues" evidence="1">
    <location>
        <begin position="139"/>
        <end position="154"/>
    </location>
</feature>
<feature type="region of interest" description="Disordered" evidence="1">
    <location>
        <begin position="47"/>
        <end position="99"/>
    </location>
</feature>
<comment type="caution">
    <text evidence="2">The sequence shown here is derived from an EMBL/GenBank/DDBJ whole genome shotgun (WGS) entry which is preliminary data.</text>
</comment>
<dbReference type="AlphaFoldDB" id="A0AAV7KLN3"/>
<dbReference type="EMBL" id="JANPWB010000016">
    <property type="protein sequence ID" value="KAJ1079981.1"/>
    <property type="molecule type" value="Genomic_DNA"/>
</dbReference>
<accession>A0AAV7KLN3</accession>
<keyword evidence="3" id="KW-1185">Reference proteome</keyword>
<feature type="region of interest" description="Disordered" evidence="1">
    <location>
        <begin position="120"/>
        <end position="186"/>
    </location>
</feature>
<evidence type="ECO:0000256" key="1">
    <source>
        <dbReference type="SAM" id="MobiDB-lite"/>
    </source>
</evidence>